<evidence type="ECO:0000313" key="3">
    <source>
        <dbReference type="EMBL" id="GAA3806477.1"/>
    </source>
</evidence>
<dbReference type="EMBL" id="BAABDE010000020">
    <property type="protein sequence ID" value="GAA3806477.1"/>
    <property type="molecule type" value="Genomic_DNA"/>
</dbReference>
<organism evidence="3 4">
    <name type="scientific">Streptomyces coacervatus</name>
    <dbReference type="NCBI Taxonomy" id="647381"/>
    <lineage>
        <taxon>Bacteria</taxon>
        <taxon>Bacillati</taxon>
        <taxon>Actinomycetota</taxon>
        <taxon>Actinomycetes</taxon>
        <taxon>Kitasatosporales</taxon>
        <taxon>Streptomycetaceae</taxon>
        <taxon>Streptomyces</taxon>
    </lineage>
</organism>
<accession>A0ABP7HZG3</accession>
<evidence type="ECO:0000256" key="1">
    <source>
        <dbReference type="SAM" id="MobiDB-lite"/>
    </source>
</evidence>
<protein>
    <recommendedName>
        <fullName evidence="2">Insertion element IS402-like domain-containing protein</fullName>
    </recommendedName>
</protein>
<dbReference type="Pfam" id="PF13340">
    <property type="entry name" value="DUF4096"/>
    <property type="match status" value="1"/>
</dbReference>
<dbReference type="PANTHER" id="PTHR30007:SF1">
    <property type="entry name" value="BLR1914 PROTEIN"/>
    <property type="match status" value="1"/>
</dbReference>
<name>A0ABP7HZG3_9ACTN</name>
<reference evidence="4" key="1">
    <citation type="journal article" date="2019" name="Int. J. Syst. Evol. Microbiol.">
        <title>The Global Catalogue of Microorganisms (GCM) 10K type strain sequencing project: providing services to taxonomists for standard genome sequencing and annotation.</title>
        <authorList>
            <consortium name="The Broad Institute Genomics Platform"/>
            <consortium name="The Broad Institute Genome Sequencing Center for Infectious Disease"/>
            <person name="Wu L."/>
            <person name="Ma J."/>
        </authorList>
    </citation>
    <scope>NUCLEOTIDE SEQUENCE [LARGE SCALE GENOMIC DNA]</scope>
    <source>
        <strain evidence="4">JCM 17138</strain>
    </source>
</reference>
<sequence length="160" mass="17984">MPDREVLCGILYVQHTGIQWAYLPQELGFRSGMTCWRRLRDCNEAGVRQRLHEVLLAELNAASRLDRSDSLFADRGYDHDNYRDQVRTRGIVPALARRGTRHATGLGTYRQNRLLPHHLPPGLAGSYRTLAVLPASEPRSGGQGLPTHGRSRPRSTVLAH</sequence>
<dbReference type="Proteomes" id="UP001501009">
    <property type="component" value="Unassembled WGS sequence"/>
</dbReference>
<gene>
    <name evidence="3" type="ORF">GCM10022403_045660</name>
</gene>
<feature type="domain" description="Insertion element IS402-like" evidence="2">
    <location>
        <begin position="2"/>
        <end position="52"/>
    </location>
</feature>
<dbReference type="InterPro" id="IPR025161">
    <property type="entry name" value="IS402-like_dom"/>
</dbReference>
<feature type="region of interest" description="Disordered" evidence="1">
    <location>
        <begin position="135"/>
        <end position="160"/>
    </location>
</feature>
<evidence type="ECO:0000259" key="2">
    <source>
        <dbReference type="Pfam" id="PF13340"/>
    </source>
</evidence>
<proteinExistence type="predicted"/>
<keyword evidence="4" id="KW-1185">Reference proteome</keyword>
<evidence type="ECO:0000313" key="4">
    <source>
        <dbReference type="Proteomes" id="UP001501009"/>
    </source>
</evidence>
<comment type="caution">
    <text evidence="3">The sequence shown here is derived from an EMBL/GenBank/DDBJ whole genome shotgun (WGS) entry which is preliminary data.</text>
</comment>
<dbReference type="PANTHER" id="PTHR30007">
    <property type="entry name" value="PHP DOMAIN PROTEIN"/>
    <property type="match status" value="1"/>
</dbReference>